<evidence type="ECO:0000313" key="1">
    <source>
        <dbReference type="EMBL" id="KRY06210.1"/>
    </source>
</evidence>
<reference evidence="2 3" key="1">
    <citation type="submission" date="2015-01" db="EMBL/GenBank/DDBJ databases">
        <title>Evolution of Trichinella species and genotypes.</title>
        <authorList>
            <person name="Korhonen P.K."/>
            <person name="Edoardo P."/>
            <person name="Giuseppe L.R."/>
            <person name="Gasser R.B."/>
        </authorList>
    </citation>
    <scope>NUCLEOTIDE SEQUENCE [LARGE SCALE GENOMIC DNA]</scope>
    <source>
        <strain evidence="2">ISS2496</strain>
    </source>
</reference>
<keyword evidence="3" id="KW-1185">Reference proteome</keyword>
<gene>
    <name evidence="2" type="ORF">T12_16150</name>
    <name evidence="1" type="ORF">T12_5163</name>
</gene>
<evidence type="ECO:0000313" key="2">
    <source>
        <dbReference type="EMBL" id="KRY06645.1"/>
    </source>
</evidence>
<dbReference type="EMBL" id="JYDQ01000717">
    <property type="protein sequence ID" value="KRY06645.1"/>
    <property type="molecule type" value="Genomic_DNA"/>
</dbReference>
<evidence type="ECO:0000313" key="3">
    <source>
        <dbReference type="Proteomes" id="UP000054783"/>
    </source>
</evidence>
<accession>A0A0V0Z239</accession>
<dbReference type="Proteomes" id="UP000054783">
    <property type="component" value="Unassembled WGS sequence"/>
</dbReference>
<name>A0A0V0Z239_9BILA</name>
<proteinExistence type="predicted"/>
<comment type="caution">
    <text evidence="2">The sequence shown here is derived from an EMBL/GenBank/DDBJ whole genome shotgun (WGS) entry which is preliminary data.</text>
</comment>
<sequence>MATRTTSLVPVISEATQISGPILGNAIKPTLTNASINELDVDDNALRYIPCWQEQQEFQNVSIMLTHTI</sequence>
<protein>
    <submittedName>
        <fullName evidence="2">Uncharacterized protein</fullName>
    </submittedName>
</protein>
<dbReference type="EMBL" id="JYDQ01000889">
    <property type="protein sequence ID" value="KRY06210.1"/>
    <property type="molecule type" value="Genomic_DNA"/>
</dbReference>
<dbReference type="AlphaFoldDB" id="A0A0V0Z239"/>
<organism evidence="2 3">
    <name type="scientific">Trichinella patagoniensis</name>
    <dbReference type="NCBI Taxonomy" id="990121"/>
    <lineage>
        <taxon>Eukaryota</taxon>
        <taxon>Metazoa</taxon>
        <taxon>Ecdysozoa</taxon>
        <taxon>Nematoda</taxon>
        <taxon>Enoplea</taxon>
        <taxon>Dorylaimia</taxon>
        <taxon>Trichinellida</taxon>
        <taxon>Trichinellidae</taxon>
        <taxon>Trichinella</taxon>
    </lineage>
</organism>